<accession>A0A6A6CTY5</accession>
<dbReference type="RefSeq" id="XP_033671503.1">
    <property type="nucleotide sequence ID" value="XM_033804930.1"/>
</dbReference>
<dbReference type="GeneID" id="54558202"/>
<dbReference type="GO" id="GO:0016814">
    <property type="term" value="F:hydrolase activity, acting on carbon-nitrogen (but not peptide) bonds, in cyclic amidines"/>
    <property type="evidence" value="ECO:0007669"/>
    <property type="project" value="UniProtKB-ARBA"/>
</dbReference>
<dbReference type="InterPro" id="IPR006650">
    <property type="entry name" value="A/AMP_deam_AS"/>
</dbReference>
<evidence type="ECO:0000313" key="9">
    <source>
        <dbReference type="Proteomes" id="UP000799537"/>
    </source>
</evidence>
<reference evidence="8" key="1">
    <citation type="journal article" date="2020" name="Stud. Mycol.">
        <title>101 Dothideomycetes genomes: a test case for predicting lifestyles and emergence of pathogens.</title>
        <authorList>
            <person name="Haridas S."/>
            <person name="Albert R."/>
            <person name="Binder M."/>
            <person name="Bloem J."/>
            <person name="Labutti K."/>
            <person name="Salamov A."/>
            <person name="Andreopoulos B."/>
            <person name="Baker S."/>
            <person name="Barry K."/>
            <person name="Bills G."/>
            <person name="Bluhm B."/>
            <person name="Cannon C."/>
            <person name="Castanera R."/>
            <person name="Culley D."/>
            <person name="Daum C."/>
            <person name="Ezra D."/>
            <person name="Gonzalez J."/>
            <person name="Henrissat B."/>
            <person name="Kuo A."/>
            <person name="Liang C."/>
            <person name="Lipzen A."/>
            <person name="Lutzoni F."/>
            <person name="Magnuson J."/>
            <person name="Mondo S."/>
            <person name="Nolan M."/>
            <person name="Ohm R."/>
            <person name="Pangilinan J."/>
            <person name="Park H.-J."/>
            <person name="Ramirez L."/>
            <person name="Alfaro M."/>
            <person name="Sun H."/>
            <person name="Tritt A."/>
            <person name="Yoshinaga Y."/>
            <person name="Zwiers L.-H."/>
            <person name="Turgeon B."/>
            <person name="Goodwin S."/>
            <person name="Spatafora J."/>
            <person name="Crous P."/>
            <person name="Grigoriev I."/>
        </authorList>
    </citation>
    <scope>NUCLEOTIDE SEQUENCE</scope>
    <source>
        <strain evidence="8">ATCC 36951</strain>
    </source>
</reference>
<dbReference type="PANTHER" id="PTHR43114:SF6">
    <property type="entry name" value="ADENINE DEAMINASE"/>
    <property type="match status" value="1"/>
</dbReference>
<comment type="cofactor">
    <cofactor evidence="1">
        <name>Zn(2+)</name>
        <dbReference type="ChEBI" id="CHEBI:29105"/>
    </cofactor>
</comment>
<dbReference type="OrthoDB" id="272271at2759"/>
<evidence type="ECO:0000256" key="2">
    <source>
        <dbReference type="ARBA" id="ARBA00006676"/>
    </source>
</evidence>
<keyword evidence="5" id="KW-0378">Hydrolase</keyword>
<dbReference type="EMBL" id="ML993585">
    <property type="protein sequence ID" value="KAF2170614.1"/>
    <property type="molecule type" value="Genomic_DNA"/>
</dbReference>
<dbReference type="GO" id="GO:0046872">
    <property type="term" value="F:metal ion binding"/>
    <property type="evidence" value="ECO:0007669"/>
    <property type="project" value="UniProtKB-KW"/>
</dbReference>
<proteinExistence type="inferred from homology"/>
<dbReference type="GO" id="GO:0019239">
    <property type="term" value="F:deaminase activity"/>
    <property type="evidence" value="ECO:0007669"/>
    <property type="project" value="InterPro"/>
</dbReference>
<evidence type="ECO:0000256" key="4">
    <source>
        <dbReference type="ARBA" id="ARBA00022723"/>
    </source>
</evidence>
<evidence type="ECO:0000256" key="5">
    <source>
        <dbReference type="ARBA" id="ARBA00022801"/>
    </source>
</evidence>
<dbReference type="Proteomes" id="UP000799537">
    <property type="component" value="Unassembled WGS sequence"/>
</dbReference>
<evidence type="ECO:0000256" key="6">
    <source>
        <dbReference type="ARBA" id="ARBA00022833"/>
    </source>
</evidence>
<organism evidence="8 9">
    <name type="scientific">Zasmidium cellare ATCC 36951</name>
    <dbReference type="NCBI Taxonomy" id="1080233"/>
    <lineage>
        <taxon>Eukaryota</taxon>
        <taxon>Fungi</taxon>
        <taxon>Dikarya</taxon>
        <taxon>Ascomycota</taxon>
        <taxon>Pezizomycotina</taxon>
        <taxon>Dothideomycetes</taxon>
        <taxon>Dothideomycetidae</taxon>
        <taxon>Mycosphaerellales</taxon>
        <taxon>Mycosphaerellaceae</taxon>
        <taxon>Zasmidium</taxon>
    </lineage>
</organism>
<dbReference type="Gene3D" id="3.20.20.140">
    <property type="entry name" value="Metal-dependent hydrolases"/>
    <property type="match status" value="1"/>
</dbReference>
<evidence type="ECO:0000259" key="7">
    <source>
        <dbReference type="Pfam" id="PF00962"/>
    </source>
</evidence>
<dbReference type="AlphaFoldDB" id="A0A6A6CTY5"/>
<gene>
    <name evidence="8" type="ORF">M409DRAFT_19431</name>
</gene>
<keyword evidence="9" id="KW-1185">Reference proteome</keyword>
<evidence type="ECO:0000313" key="8">
    <source>
        <dbReference type="EMBL" id="KAF2170614.1"/>
    </source>
</evidence>
<evidence type="ECO:0000256" key="3">
    <source>
        <dbReference type="ARBA" id="ARBA00018099"/>
    </source>
</evidence>
<name>A0A6A6CTY5_ZASCE</name>
<sequence>MAAVERARIQGEQEYGTTIFWIVDAVRQFGLEDAAVVLSKAVKLKETMPSIVGIGIGGNEEAGPVADFAEFFARAKKAGLRVTAHAGEAVPAFSIWDALSAGAERIGHGLTAVSDPELVKVLKQRQTPLELCVTSNVCTGGIPSPRDHPVRTYFDNGLMISLNTDDPPMFRTTLLNEYELVQKEFGFSDEDMVKLARNSVQSSFLTETRKRNLLHELDNFLSSKT</sequence>
<dbReference type="InterPro" id="IPR032466">
    <property type="entry name" value="Metal_Hydrolase"/>
</dbReference>
<dbReference type="InterPro" id="IPR001365">
    <property type="entry name" value="A_deaminase_dom"/>
</dbReference>
<dbReference type="PANTHER" id="PTHR43114">
    <property type="entry name" value="ADENINE DEAMINASE"/>
    <property type="match status" value="1"/>
</dbReference>
<dbReference type="PROSITE" id="PS00485">
    <property type="entry name" value="A_DEAMINASE"/>
    <property type="match status" value="1"/>
</dbReference>
<feature type="domain" description="Adenosine deaminase" evidence="7">
    <location>
        <begin position="1"/>
        <end position="219"/>
    </location>
</feature>
<dbReference type="Pfam" id="PF00962">
    <property type="entry name" value="A_deaminase"/>
    <property type="match status" value="1"/>
</dbReference>
<dbReference type="SUPFAM" id="SSF51556">
    <property type="entry name" value="Metallo-dependent hydrolases"/>
    <property type="match status" value="1"/>
</dbReference>
<protein>
    <recommendedName>
        <fullName evidence="3">Adenosine deaminase</fullName>
    </recommendedName>
</protein>
<keyword evidence="6" id="KW-0862">Zinc</keyword>
<evidence type="ECO:0000256" key="1">
    <source>
        <dbReference type="ARBA" id="ARBA00001947"/>
    </source>
</evidence>
<dbReference type="InterPro" id="IPR006330">
    <property type="entry name" value="Ado/ade_deaminase"/>
</dbReference>
<dbReference type="GO" id="GO:0009168">
    <property type="term" value="P:purine ribonucleoside monophosphate biosynthetic process"/>
    <property type="evidence" value="ECO:0007669"/>
    <property type="project" value="InterPro"/>
</dbReference>
<comment type="similarity">
    <text evidence="2">Belongs to the metallo-dependent hydrolases superfamily. Adenosine and AMP deaminases family.</text>
</comment>
<keyword evidence="4" id="KW-0479">Metal-binding</keyword>